<dbReference type="EMBL" id="JAUPFM010000015">
    <property type="protein sequence ID" value="KAK2828918.1"/>
    <property type="molecule type" value="Genomic_DNA"/>
</dbReference>
<gene>
    <name evidence="2" type="ORF">Q5P01_019952</name>
</gene>
<keyword evidence="3" id="KW-1185">Reference proteome</keyword>
<feature type="region of interest" description="Disordered" evidence="1">
    <location>
        <begin position="338"/>
        <end position="408"/>
    </location>
</feature>
<organism evidence="2 3">
    <name type="scientific">Channa striata</name>
    <name type="common">Snakehead murrel</name>
    <name type="synonym">Ophicephalus striatus</name>
    <dbReference type="NCBI Taxonomy" id="64152"/>
    <lineage>
        <taxon>Eukaryota</taxon>
        <taxon>Metazoa</taxon>
        <taxon>Chordata</taxon>
        <taxon>Craniata</taxon>
        <taxon>Vertebrata</taxon>
        <taxon>Euteleostomi</taxon>
        <taxon>Actinopterygii</taxon>
        <taxon>Neopterygii</taxon>
        <taxon>Teleostei</taxon>
        <taxon>Neoteleostei</taxon>
        <taxon>Acanthomorphata</taxon>
        <taxon>Anabantaria</taxon>
        <taxon>Anabantiformes</taxon>
        <taxon>Channoidei</taxon>
        <taxon>Channidae</taxon>
        <taxon>Channa</taxon>
    </lineage>
</organism>
<evidence type="ECO:0000256" key="1">
    <source>
        <dbReference type="SAM" id="MobiDB-lite"/>
    </source>
</evidence>
<dbReference type="PANTHER" id="PTHR14726">
    <property type="entry name" value="JHY PROTEIN HOMOLOG"/>
    <property type="match status" value="1"/>
</dbReference>
<reference evidence="2" key="1">
    <citation type="submission" date="2023-07" db="EMBL/GenBank/DDBJ databases">
        <title>Chromosome-level Genome Assembly of Striped Snakehead (Channa striata).</title>
        <authorList>
            <person name="Liu H."/>
        </authorList>
    </citation>
    <scope>NUCLEOTIDE SEQUENCE</scope>
    <source>
        <strain evidence="2">Gz</strain>
        <tissue evidence="2">Muscle</tissue>
    </source>
</reference>
<dbReference type="InterPro" id="IPR027968">
    <property type="entry name" value="JHY"/>
</dbReference>
<accession>A0AA88M535</accession>
<name>A0AA88M535_CHASR</name>
<feature type="region of interest" description="Disordered" evidence="1">
    <location>
        <begin position="289"/>
        <end position="308"/>
    </location>
</feature>
<dbReference type="Proteomes" id="UP001187415">
    <property type="component" value="Unassembled WGS sequence"/>
</dbReference>
<protein>
    <recommendedName>
        <fullName evidence="4">Jhy protein homolog</fullName>
    </recommendedName>
</protein>
<feature type="compositionally biased region" description="Polar residues" evidence="1">
    <location>
        <begin position="289"/>
        <end position="299"/>
    </location>
</feature>
<dbReference type="PANTHER" id="PTHR14726:SF1">
    <property type="entry name" value="JHY PROTEIN HOMOLOG"/>
    <property type="match status" value="1"/>
</dbReference>
<dbReference type="GO" id="GO:0035082">
    <property type="term" value="P:axoneme assembly"/>
    <property type="evidence" value="ECO:0007669"/>
    <property type="project" value="TreeGrafter"/>
</dbReference>
<dbReference type="Pfam" id="PF15261">
    <property type="entry name" value="JHY"/>
    <property type="match status" value="1"/>
</dbReference>
<evidence type="ECO:0008006" key="4">
    <source>
        <dbReference type="Google" id="ProtNLM"/>
    </source>
</evidence>
<dbReference type="AlphaFoldDB" id="A0AA88M535"/>
<proteinExistence type="predicted"/>
<feature type="region of interest" description="Disordered" evidence="1">
    <location>
        <begin position="188"/>
        <end position="244"/>
    </location>
</feature>
<comment type="caution">
    <text evidence="2">The sequence shown here is derived from an EMBL/GenBank/DDBJ whole genome shotgun (WGS) entry which is preliminary data.</text>
</comment>
<evidence type="ECO:0000313" key="2">
    <source>
        <dbReference type="EMBL" id="KAK2828918.1"/>
    </source>
</evidence>
<feature type="compositionally biased region" description="Low complexity" evidence="1">
    <location>
        <begin position="396"/>
        <end position="406"/>
    </location>
</feature>
<feature type="compositionally biased region" description="Polar residues" evidence="1">
    <location>
        <begin position="227"/>
        <end position="242"/>
    </location>
</feature>
<evidence type="ECO:0000313" key="3">
    <source>
        <dbReference type="Proteomes" id="UP001187415"/>
    </source>
</evidence>
<sequence length="725" mass="82470">MDKGLKDRSPRQALLANQWDSGGSEILAQQQMQIDYHGQNGHKLPQKENADYFKQVDDEDKVANDDETYDKVYDSLDVESPSHATRNLSQNPHTEYIHTKINQRERTSQLVSNDDYSDLRYDPNWRSNLKRNGRFINSPPISIEEYYTEEKPRQPYANRQVLEIKGGYRYIADTTPVVVVTPYMADSESDQPYCLHPQDDQTSSVTSRDRHRRALQLGSQEADLSRPPSSSTINESNNTLNSDFRETRENSFDNAGHNIRTSTELTEHIHGAEFQPFYQPEWRQHIQSRPIQTQKMSTPTPSPNKKPERLMEDVVERNKITLGWNTSKSGSYVRAHAVKQKVPGHGNKVHKSVKETSSAENQEDSSDPRLGLLQKTEQLQVTQIRKGKKAQRKEYPNPSQQQQPSDPEVRIVQGDNLSFPLVRPTTVTQPKAQKMTSSQPVPSGIHLNINRNTSSHLLSILQDTGQDALINLACHCSHTQLSHASEVQTALSPRTTALKLPLLSGEEDQNCPDAVHTKQFPQNLSRTPIIASSQSLASYTVLPPIEKLTTGKEHGLSPAHCVNTASPIPRSSSDGYLSQMEKQKRLKARVTYKEYNLKDYKQLKPVTNLQGLGPDYTAIAKIKMKRQKLYSNVICEQNKKISRIPFLLAKDPDRKVPRMKALEYAKTIAKPPLQSQPKQRKKNQSELMPYLEDLDISKMATLELLRQRHEEEKQAVAYFRKVHAV</sequence>